<comment type="caution">
    <text evidence="2">The sequence shown here is derived from an EMBL/GenBank/DDBJ whole genome shotgun (WGS) entry which is preliminary data.</text>
</comment>
<proteinExistence type="predicted"/>
<evidence type="ECO:0000313" key="2">
    <source>
        <dbReference type="EMBL" id="KAF7431309.1"/>
    </source>
</evidence>
<accession>A0A834P6X6</accession>
<dbReference type="AlphaFoldDB" id="A0A834P6X6"/>
<gene>
    <name evidence="2" type="ORF">H0235_004233</name>
</gene>
<dbReference type="Proteomes" id="UP000600918">
    <property type="component" value="Unassembled WGS sequence"/>
</dbReference>
<dbReference type="EMBL" id="JACSDY010000003">
    <property type="protein sequence ID" value="KAF7431309.1"/>
    <property type="molecule type" value="Genomic_DNA"/>
</dbReference>
<feature type="region of interest" description="Disordered" evidence="1">
    <location>
        <begin position="100"/>
        <end position="136"/>
    </location>
</feature>
<protein>
    <submittedName>
        <fullName evidence="2">Uncharacterized protein</fullName>
    </submittedName>
</protein>
<evidence type="ECO:0000256" key="1">
    <source>
        <dbReference type="SAM" id="MobiDB-lite"/>
    </source>
</evidence>
<reference evidence="2" key="1">
    <citation type="journal article" date="2020" name="G3 (Bethesda)">
        <title>High-Quality Assemblies for Three Invasive Social Wasps from the &lt;i&gt;Vespula&lt;/i&gt; Genus.</title>
        <authorList>
            <person name="Harrop T.W.R."/>
            <person name="Guhlin J."/>
            <person name="McLaughlin G.M."/>
            <person name="Permina E."/>
            <person name="Stockwell P."/>
            <person name="Gilligan J."/>
            <person name="Le Lec M.F."/>
            <person name="Gruber M.A.M."/>
            <person name="Quinn O."/>
            <person name="Lovegrove M."/>
            <person name="Duncan E.J."/>
            <person name="Remnant E.J."/>
            <person name="Van Eeckhoven J."/>
            <person name="Graham B."/>
            <person name="Knapp R.A."/>
            <person name="Langford K.W."/>
            <person name="Kronenberg Z."/>
            <person name="Press M.O."/>
            <person name="Eacker S.M."/>
            <person name="Wilson-Rankin E.E."/>
            <person name="Purcell J."/>
            <person name="Lester P.J."/>
            <person name="Dearden P.K."/>
        </authorList>
    </citation>
    <scope>NUCLEOTIDE SEQUENCE</scope>
    <source>
        <strain evidence="2">Volc-1</strain>
    </source>
</reference>
<sequence length="136" mass="16449">MGNIQTLDEELDECFWLYAFSGMTPQNCIANVKHERPRNLKRSKRERTWEFEPPQLFINQECTVSIRSKTGESKSLPVHLPFAFPPYDYPDNPIYQHSRLFLKKEKKQKNDERKRERKGRGRERRGRRKIEKKRAR</sequence>
<feature type="compositionally biased region" description="Basic residues" evidence="1">
    <location>
        <begin position="115"/>
        <end position="136"/>
    </location>
</feature>
<organism evidence="2 3">
    <name type="scientific">Vespula pensylvanica</name>
    <name type="common">Western yellow jacket</name>
    <name type="synonym">Wasp</name>
    <dbReference type="NCBI Taxonomy" id="30213"/>
    <lineage>
        <taxon>Eukaryota</taxon>
        <taxon>Metazoa</taxon>
        <taxon>Ecdysozoa</taxon>
        <taxon>Arthropoda</taxon>
        <taxon>Hexapoda</taxon>
        <taxon>Insecta</taxon>
        <taxon>Pterygota</taxon>
        <taxon>Neoptera</taxon>
        <taxon>Endopterygota</taxon>
        <taxon>Hymenoptera</taxon>
        <taxon>Apocrita</taxon>
        <taxon>Aculeata</taxon>
        <taxon>Vespoidea</taxon>
        <taxon>Vespidae</taxon>
        <taxon>Vespinae</taxon>
        <taxon>Vespula</taxon>
    </lineage>
</organism>
<name>A0A834P6X6_VESPE</name>
<keyword evidence="3" id="KW-1185">Reference proteome</keyword>
<evidence type="ECO:0000313" key="3">
    <source>
        <dbReference type="Proteomes" id="UP000600918"/>
    </source>
</evidence>